<dbReference type="InterPro" id="IPR010108">
    <property type="entry name" value="Lycopene_cyclase_b/e"/>
</dbReference>
<name>A0AB39KXS9_9CAUL</name>
<dbReference type="GO" id="GO:0016705">
    <property type="term" value="F:oxidoreductase activity, acting on paired donors, with incorporation or reduction of molecular oxygen"/>
    <property type="evidence" value="ECO:0007669"/>
    <property type="project" value="InterPro"/>
</dbReference>
<dbReference type="NCBIfam" id="TIGR01790">
    <property type="entry name" value="carotene-cycl"/>
    <property type="match status" value="1"/>
</dbReference>
<dbReference type="NCBIfam" id="TIGR01789">
    <property type="entry name" value="lycopene_cycl"/>
    <property type="match status" value="1"/>
</dbReference>
<dbReference type="GO" id="GO:0016117">
    <property type="term" value="P:carotenoid biosynthetic process"/>
    <property type="evidence" value="ECO:0007669"/>
    <property type="project" value="InterPro"/>
</dbReference>
<keyword evidence="2" id="KW-0413">Isomerase</keyword>
<dbReference type="RefSeq" id="WP_369062282.1">
    <property type="nucleotide sequence ID" value="NZ_CP158375.1"/>
</dbReference>
<dbReference type="SUPFAM" id="SSF51905">
    <property type="entry name" value="FAD/NAD(P)-binding domain"/>
    <property type="match status" value="1"/>
</dbReference>
<dbReference type="AlphaFoldDB" id="A0AB39KXS9"/>
<evidence type="ECO:0000313" key="2">
    <source>
        <dbReference type="EMBL" id="XDO98407.1"/>
    </source>
</evidence>
<dbReference type="Pfam" id="PF05834">
    <property type="entry name" value="Lycopene_cycl"/>
    <property type="match status" value="1"/>
</dbReference>
<gene>
    <name evidence="2" type="primary">crtY</name>
    <name evidence="2" type="ORF">ABOZ73_08335</name>
</gene>
<comment type="similarity">
    <text evidence="1">Belongs to the lycopene cyclase family.</text>
</comment>
<evidence type="ECO:0000256" key="1">
    <source>
        <dbReference type="ARBA" id="ARBA00006599"/>
    </source>
</evidence>
<organism evidence="2">
    <name type="scientific">Caulobacter sp. 73W</name>
    <dbReference type="NCBI Taxonomy" id="3161137"/>
    <lineage>
        <taxon>Bacteria</taxon>
        <taxon>Pseudomonadati</taxon>
        <taxon>Pseudomonadota</taxon>
        <taxon>Alphaproteobacteria</taxon>
        <taxon>Caulobacterales</taxon>
        <taxon>Caulobacteraceae</taxon>
        <taxon>Caulobacter</taxon>
    </lineage>
</organism>
<accession>A0AB39KXS9</accession>
<dbReference type="EC" id="5.5.1.19" evidence="2"/>
<dbReference type="GO" id="GO:0045436">
    <property type="term" value="F:lycopene beta cyclase activity"/>
    <property type="evidence" value="ECO:0007669"/>
    <property type="project" value="InterPro"/>
</dbReference>
<dbReference type="InterPro" id="IPR008461">
    <property type="entry name" value="CrtY"/>
</dbReference>
<dbReference type="EMBL" id="CP158375">
    <property type="protein sequence ID" value="XDO98407.1"/>
    <property type="molecule type" value="Genomic_DNA"/>
</dbReference>
<reference evidence="2" key="1">
    <citation type="submission" date="2024-06" db="EMBL/GenBank/DDBJ databases">
        <title>Caulobacter inopinatus, sp. nov.</title>
        <authorList>
            <person name="Donachie S.P."/>
        </authorList>
    </citation>
    <scope>NUCLEOTIDE SEQUENCE</scope>
    <source>
        <strain evidence="2">73W</strain>
    </source>
</reference>
<protein>
    <submittedName>
        <fullName evidence="2">Lycopene beta-cyclase CrtY</fullName>
        <ecNumber evidence="2">5.5.1.19</ecNumber>
    </submittedName>
</protein>
<dbReference type="InterPro" id="IPR036188">
    <property type="entry name" value="FAD/NAD-bd_sf"/>
</dbReference>
<proteinExistence type="inferred from homology"/>
<sequence>MDRRDFDVLLVGAGLANGLIALELADRYPQKRIALVDPTGLEAAVAHTWCLFRTDAPDQYWARLERLTEARWDGYDVAFPDRSRRLATGYACLTGERLAAALREQPQIEIIVGAAAQVRADGVTLEDDAQLTAPLVIDGRGARASEHLQIGFQKFVGLELRLKRPHGLQRPIVMDATVLQNGDYRFIYVLPLGPDRLLVEDTRYADTPSLETPALETAVLRYARARRWMVANIIRRETGVLPVALDGDIDAYLDQAGNPAAQVGLRGAFFHPTTGYSLPDALAVAALVAEAADGGTEAVAKLLRERSRRLWRERGFYRLLNRMLFRAAKGDQRYRVLERFYGLPEPVIERFYAARSTLRDKARVLCGRPPVPVLRALKAAPPAWRSAHARA</sequence>